<reference evidence="2 3" key="1">
    <citation type="journal article" date="2015" name="Stand. Genomic Sci.">
        <title>Genomic Encyclopedia of Bacterial and Archaeal Type Strains, Phase III: the genomes of soil and plant-associated and newly described type strains.</title>
        <authorList>
            <person name="Whitman W.B."/>
            <person name="Woyke T."/>
            <person name="Klenk H.P."/>
            <person name="Zhou Y."/>
            <person name="Lilburn T.G."/>
            <person name="Beck B.J."/>
            <person name="De Vos P."/>
            <person name="Vandamme P."/>
            <person name="Eisen J.A."/>
            <person name="Garrity G."/>
            <person name="Hugenholtz P."/>
            <person name="Kyrpides N.C."/>
        </authorList>
    </citation>
    <scope>NUCLEOTIDE SEQUENCE [LARGE SCALE GENOMIC DNA]</scope>
    <source>
        <strain evidence="2 3">VKM Ac-2572</strain>
    </source>
</reference>
<dbReference type="Proteomes" id="UP000294508">
    <property type="component" value="Unassembled WGS sequence"/>
</dbReference>
<dbReference type="AlphaFoldDB" id="A0A4R2H5M7"/>
<sequence length="82" mass="8564">MGGLGTFLFLAYPVLVVAALLYTNGTLFALARGFAGLGVTILIMVSKPDRHPLDWTGAPVVALGLWVLAIIVSSHGRSATRA</sequence>
<evidence type="ECO:0000313" key="3">
    <source>
        <dbReference type="Proteomes" id="UP000294508"/>
    </source>
</evidence>
<gene>
    <name evidence="2" type="ORF">EV652_111207</name>
</gene>
<keyword evidence="1" id="KW-1133">Transmembrane helix</keyword>
<evidence type="ECO:0000313" key="2">
    <source>
        <dbReference type="EMBL" id="TCO21297.1"/>
    </source>
</evidence>
<keyword evidence="1" id="KW-0812">Transmembrane</keyword>
<dbReference type="RefSeq" id="WP_132212665.1">
    <property type="nucleotide sequence ID" value="NZ_SLWN01000011.1"/>
</dbReference>
<accession>A0A4R2H5M7</accession>
<keyword evidence="1" id="KW-0472">Membrane</keyword>
<dbReference type="EMBL" id="SLWN01000011">
    <property type="protein sequence ID" value="TCO21297.1"/>
    <property type="molecule type" value="Genomic_DNA"/>
</dbReference>
<protein>
    <submittedName>
        <fullName evidence="2">Uncharacterized protein</fullName>
    </submittedName>
</protein>
<organism evidence="2 3">
    <name type="scientific">Kribbella steppae</name>
    <dbReference type="NCBI Taxonomy" id="2512223"/>
    <lineage>
        <taxon>Bacteria</taxon>
        <taxon>Bacillati</taxon>
        <taxon>Actinomycetota</taxon>
        <taxon>Actinomycetes</taxon>
        <taxon>Propionibacteriales</taxon>
        <taxon>Kribbellaceae</taxon>
        <taxon>Kribbella</taxon>
    </lineage>
</organism>
<evidence type="ECO:0000256" key="1">
    <source>
        <dbReference type="SAM" id="Phobius"/>
    </source>
</evidence>
<comment type="caution">
    <text evidence="2">The sequence shown here is derived from an EMBL/GenBank/DDBJ whole genome shotgun (WGS) entry which is preliminary data.</text>
</comment>
<keyword evidence="3" id="KW-1185">Reference proteome</keyword>
<dbReference type="OrthoDB" id="3830081at2"/>
<proteinExistence type="predicted"/>
<feature type="transmembrane region" description="Helical" evidence="1">
    <location>
        <begin position="58"/>
        <end position="76"/>
    </location>
</feature>
<feature type="transmembrane region" description="Helical" evidence="1">
    <location>
        <begin position="6"/>
        <end position="22"/>
    </location>
</feature>
<name>A0A4R2H5M7_9ACTN</name>
<feature type="transmembrane region" description="Helical" evidence="1">
    <location>
        <begin position="29"/>
        <end position="46"/>
    </location>
</feature>